<dbReference type="PROSITE" id="PS50110">
    <property type="entry name" value="RESPONSE_REGULATORY"/>
    <property type="match status" value="1"/>
</dbReference>
<sequence length="252" mass="28718">MNVLIIEDEPRAAKELKSMIQQIDDTIQVAGILESVEQAKDWFAHNTQPDLILSDIQLADGLSFEIYNQVQITSAVIFCTAFDEYLMNAFDTNAVSYLLKPVTIEKLEKALEKYHSMKASFANEPLPNNLHALLQVIKPVHKTALLVNEKEKIIPVQVKDIACIYLDNTILQITTLQNKKYFITATMDETERLLDPALFYRANRQYLINKAAIANAERYFARKLVVKLLVPTEEQIVVSKAKSGEFLQWLES</sequence>
<keyword evidence="5" id="KW-1185">Reference proteome</keyword>
<keyword evidence="4" id="KW-0238">DNA-binding</keyword>
<dbReference type="OrthoDB" id="2168082at2"/>
<dbReference type="PANTHER" id="PTHR37299:SF1">
    <property type="entry name" value="STAGE 0 SPORULATION PROTEIN A HOMOLOG"/>
    <property type="match status" value="1"/>
</dbReference>
<reference evidence="4 5" key="1">
    <citation type="submission" date="2018-08" db="EMBL/GenBank/DDBJ databases">
        <title>Chitinophaga sp. K20C18050901, a novel bacterium isolated from forest soil.</title>
        <authorList>
            <person name="Wang C."/>
        </authorList>
    </citation>
    <scope>NUCLEOTIDE SEQUENCE [LARGE SCALE GENOMIC DNA]</scope>
    <source>
        <strain evidence="4 5">K20C18050901</strain>
    </source>
</reference>
<dbReference type="SMART" id="SM00850">
    <property type="entry name" value="LytTR"/>
    <property type="match status" value="1"/>
</dbReference>
<dbReference type="Pfam" id="PF04397">
    <property type="entry name" value="LytTR"/>
    <property type="match status" value="1"/>
</dbReference>
<organism evidence="4 5">
    <name type="scientific">Chitinophaga silvisoli</name>
    <dbReference type="NCBI Taxonomy" id="2291814"/>
    <lineage>
        <taxon>Bacteria</taxon>
        <taxon>Pseudomonadati</taxon>
        <taxon>Bacteroidota</taxon>
        <taxon>Chitinophagia</taxon>
        <taxon>Chitinophagales</taxon>
        <taxon>Chitinophagaceae</taxon>
        <taxon>Chitinophaga</taxon>
    </lineage>
</organism>
<proteinExistence type="predicted"/>
<dbReference type="SMART" id="SM00448">
    <property type="entry name" value="REC"/>
    <property type="match status" value="1"/>
</dbReference>
<keyword evidence="1" id="KW-0597">Phosphoprotein</keyword>
<dbReference type="InterPro" id="IPR001789">
    <property type="entry name" value="Sig_transdc_resp-reg_receiver"/>
</dbReference>
<feature type="domain" description="HTH LytTR-type" evidence="3">
    <location>
        <begin position="145"/>
        <end position="252"/>
    </location>
</feature>
<evidence type="ECO:0000313" key="4">
    <source>
        <dbReference type="EMBL" id="RFM33098.1"/>
    </source>
</evidence>
<dbReference type="Gene3D" id="3.40.50.2300">
    <property type="match status" value="1"/>
</dbReference>
<dbReference type="InterPro" id="IPR046947">
    <property type="entry name" value="LytR-like"/>
</dbReference>
<feature type="modified residue" description="4-aspartylphosphate" evidence="1">
    <location>
        <position position="55"/>
    </location>
</feature>
<evidence type="ECO:0000259" key="3">
    <source>
        <dbReference type="PROSITE" id="PS50930"/>
    </source>
</evidence>
<dbReference type="GO" id="GO:0000156">
    <property type="term" value="F:phosphorelay response regulator activity"/>
    <property type="evidence" value="ECO:0007669"/>
    <property type="project" value="InterPro"/>
</dbReference>
<dbReference type="InterPro" id="IPR011006">
    <property type="entry name" value="CheY-like_superfamily"/>
</dbReference>
<dbReference type="AlphaFoldDB" id="A0A3E1NZC3"/>
<feature type="domain" description="Response regulatory" evidence="2">
    <location>
        <begin position="2"/>
        <end position="115"/>
    </location>
</feature>
<dbReference type="RefSeq" id="WP_116854950.1">
    <property type="nucleotide sequence ID" value="NZ_QTJV01000007.1"/>
</dbReference>
<dbReference type="PROSITE" id="PS50930">
    <property type="entry name" value="HTH_LYTTR"/>
    <property type="match status" value="1"/>
</dbReference>
<dbReference type="Proteomes" id="UP000261174">
    <property type="component" value="Unassembled WGS sequence"/>
</dbReference>
<dbReference type="Gene3D" id="2.40.50.1020">
    <property type="entry name" value="LytTr DNA-binding domain"/>
    <property type="match status" value="1"/>
</dbReference>
<evidence type="ECO:0000256" key="1">
    <source>
        <dbReference type="PROSITE-ProRule" id="PRU00169"/>
    </source>
</evidence>
<gene>
    <name evidence="4" type="ORF">DXN04_18865</name>
</gene>
<evidence type="ECO:0000259" key="2">
    <source>
        <dbReference type="PROSITE" id="PS50110"/>
    </source>
</evidence>
<dbReference type="InterPro" id="IPR007492">
    <property type="entry name" value="LytTR_DNA-bd_dom"/>
</dbReference>
<comment type="caution">
    <text evidence="4">The sequence shown here is derived from an EMBL/GenBank/DDBJ whole genome shotgun (WGS) entry which is preliminary data.</text>
</comment>
<dbReference type="PANTHER" id="PTHR37299">
    <property type="entry name" value="TRANSCRIPTIONAL REGULATOR-RELATED"/>
    <property type="match status" value="1"/>
</dbReference>
<evidence type="ECO:0000313" key="5">
    <source>
        <dbReference type="Proteomes" id="UP000261174"/>
    </source>
</evidence>
<protein>
    <submittedName>
        <fullName evidence="4">DNA-binding response regulator</fullName>
    </submittedName>
</protein>
<dbReference type="SUPFAM" id="SSF52172">
    <property type="entry name" value="CheY-like"/>
    <property type="match status" value="1"/>
</dbReference>
<dbReference type="EMBL" id="QTJV01000007">
    <property type="protein sequence ID" value="RFM33098.1"/>
    <property type="molecule type" value="Genomic_DNA"/>
</dbReference>
<accession>A0A3E1NZC3</accession>
<dbReference type="GO" id="GO:0003677">
    <property type="term" value="F:DNA binding"/>
    <property type="evidence" value="ECO:0007669"/>
    <property type="project" value="UniProtKB-KW"/>
</dbReference>
<dbReference type="Pfam" id="PF00072">
    <property type="entry name" value="Response_reg"/>
    <property type="match status" value="1"/>
</dbReference>
<name>A0A3E1NZC3_9BACT</name>